<organism evidence="2 3">
    <name type="scientific">Phakopsora pachyrhizi</name>
    <name type="common">Asian soybean rust disease fungus</name>
    <dbReference type="NCBI Taxonomy" id="170000"/>
    <lineage>
        <taxon>Eukaryota</taxon>
        <taxon>Fungi</taxon>
        <taxon>Dikarya</taxon>
        <taxon>Basidiomycota</taxon>
        <taxon>Pucciniomycotina</taxon>
        <taxon>Pucciniomycetes</taxon>
        <taxon>Pucciniales</taxon>
        <taxon>Phakopsoraceae</taxon>
        <taxon>Phakopsora</taxon>
    </lineage>
</organism>
<evidence type="ECO:0000313" key="2">
    <source>
        <dbReference type="EMBL" id="CAH7668780.1"/>
    </source>
</evidence>
<reference evidence="2" key="1">
    <citation type="submission" date="2022-06" db="EMBL/GenBank/DDBJ databases">
        <authorList>
            <consortium name="SYNGENTA / RWTH Aachen University"/>
        </authorList>
    </citation>
    <scope>NUCLEOTIDE SEQUENCE</scope>
</reference>
<proteinExistence type="predicted"/>
<evidence type="ECO:0000256" key="1">
    <source>
        <dbReference type="SAM" id="Phobius"/>
    </source>
</evidence>
<dbReference type="Proteomes" id="UP001153365">
    <property type="component" value="Unassembled WGS sequence"/>
</dbReference>
<keyword evidence="1" id="KW-1133">Transmembrane helix</keyword>
<name>A0AAV0AKY2_PHAPC</name>
<gene>
    <name evidence="2" type="ORF">PPACK8108_LOCUS3332</name>
</gene>
<feature type="transmembrane region" description="Helical" evidence="1">
    <location>
        <begin position="57"/>
        <end position="75"/>
    </location>
</feature>
<keyword evidence="3" id="KW-1185">Reference proteome</keyword>
<sequence length="525" mass="61192">MTRRSQRPKNTTYIRLITERLPRPDQERETEDSEEDRVVHFEEADTSKFTSFCQTTLWIIAGSTLVGFAISALWWDPISCHASAGSGSDLTRFSESSNGKINLYTPSRSKTKIYLDDHGDENENESFDDKIEECNPFHQKGLLHYNSTDPGDNTWRPYRKDCKPSNLFGQLREELIYDSFHKDRADGKFEWLKGRTVVLIGDSIDRYHNLDFCQLLSRLPGSTEEDPIEVPNPQTQTFYIEADSPLSPPPWHFYPNEPLRPPEDWPKDDVKLFEFQTPIWDSGKVNANTTRPRVCLIPKYNFTMVNLFSWGLDPKDGGRLYANISGYFPPAEYRSRVDNILKPTLERLSVALENPLIKKPDLIEMGSGLWDLRSWSEEDFKIKGEKPNSYSDTAFTDLSNERLEWWKERQIKAIKHVSEAFDQAETPILWRTLHHVHRHYWVAFNRVFQLDQLARFNIENLKKVDPILKKRLRLDEWGALMLGQEHHYRDVLHVGALPGGALWGDVMLWELKRAVEKRGYSHYSP</sequence>
<keyword evidence="1" id="KW-0812">Transmembrane</keyword>
<comment type="caution">
    <text evidence="2">The sequence shown here is derived from an EMBL/GenBank/DDBJ whole genome shotgun (WGS) entry which is preliminary data.</text>
</comment>
<dbReference type="AlphaFoldDB" id="A0AAV0AKY2"/>
<accession>A0AAV0AKY2</accession>
<evidence type="ECO:0000313" key="3">
    <source>
        <dbReference type="Proteomes" id="UP001153365"/>
    </source>
</evidence>
<protein>
    <submittedName>
        <fullName evidence="2">Uncharacterized protein</fullName>
    </submittedName>
</protein>
<keyword evidence="1" id="KW-0472">Membrane</keyword>
<dbReference type="EMBL" id="CALTRL010000607">
    <property type="protein sequence ID" value="CAH7668780.1"/>
    <property type="molecule type" value="Genomic_DNA"/>
</dbReference>